<proteinExistence type="predicted"/>
<gene>
    <name evidence="2" type="ORF">SAMN02910406_03690</name>
</gene>
<name>A0A1I1RM44_RUMAL</name>
<dbReference type="OrthoDB" id="6315255at2"/>
<dbReference type="SMART" id="SM00530">
    <property type="entry name" value="HTH_XRE"/>
    <property type="match status" value="1"/>
</dbReference>
<evidence type="ECO:0000259" key="1">
    <source>
        <dbReference type="PROSITE" id="PS50943"/>
    </source>
</evidence>
<evidence type="ECO:0000313" key="2">
    <source>
        <dbReference type="EMBL" id="SFD33368.1"/>
    </source>
</evidence>
<dbReference type="EMBL" id="FOKQ01000066">
    <property type="protein sequence ID" value="SFD33368.1"/>
    <property type="molecule type" value="Genomic_DNA"/>
</dbReference>
<protein>
    <submittedName>
        <fullName evidence="2">Transcriptional regulator, contains XRE-family HTH domain</fullName>
    </submittedName>
</protein>
<dbReference type="PROSITE" id="PS50943">
    <property type="entry name" value="HTH_CROC1"/>
    <property type="match status" value="1"/>
</dbReference>
<dbReference type="InterPro" id="IPR010982">
    <property type="entry name" value="Lambda_DNA-bd_dom_sf"/>
</dbReference>
<dbReference type="AlphaFoldDB" id="A0A1I1RM44"/>
<dbReference type="RefSeq" id="WP_074963408.1">
    <property type="nucleotide sequence ID" value="NZ_FOKQ01000066.1"/>
</dbReference>
<dbReference type="GO" id="GO:0003677">
    <property type="term" value="F:DNA binding"/>
    <property type="evidence" value="ECO:0007669"/>
    <property type="project" value="InterPro"/>
</dbReference>
<dbReference type="CDD" id="cd00093">
    <property type="entry name" value="HTH_XRE"/>
    <property type="match status" value="1"/>
</dbReference>
<dbReference type="SUPFAM" id="SSF47413">
    <property type="entry name" value="lambda repressor-like DNA-binding domains"/>
    <property type="match status" value="1"/>
</dbReference>
<reference evidence="2 3" key="1">
    <citation type="submission" date="2016-10" db="EMBL/GenBank/DDBJ databases">
        <authorList>
            <person name="de Groot N.N."/>
        </authorList>
    </citation>
    <scope>NUCLEOTIDE SEQUENCE [LARGE SCALE GENOMIC DNA]</scope>
    <source>
        <strain evidence="2 3">AR67</strain>
    </source>
</reference>
<dbReference type="Proteomes" id="UP000182192">
    <property type="component" value="Unassembled WGS sequence"/>
</dbReference>
<sequence length="132" mass="15088">MTFGEKLKNLRISIDKTQGEAADGIGISRRALQQYEMGETIPRFDRIYEQAAKYYNVPVEFLKNESEDDFKKCAEYGYGAKGKKQAEDLANEIAGLFAGGELSEEDADKIMKVMEEAYWEIKIRKKNKDNNT</sequence>
<dbReference type="Pfam" id="PF01381">
    <property type="entry name" value="HTH_3"/>
    <property type="match status" value="1"/>
</dbReference>
<organism evidence="2 3">
    <name type="scientific">Ruminococcus albus</name>
    <dbReference type="NCBI Taxonomy" id="1264"/>
    <lineage>
        <taxon>Bacteria</taxon>
        <taxon>Bacillati</taxon>
        <taxon>Bacillota</taxon>
        <taxon>Clostridia</taxon>
        <taxon>Eubacteriales</taxon>
        <taxon>Oscillospiraceae</taxon>
        <taxon>Ruminococcus</taxon>
    </lineage>
</organism>
<accession>A0A1I1RM44</accession>
<dbReference type="InterPro" id="IPR001387">
    <property type="entry name" value="Cro/C1-type_HTH"/>
</dbReference>
<dbReference type="Gene3D" id="1.10.260.40">
    <property type="entry name" value="lambda repressor-like DNA-binding domains"/>
    <property type="match status" value="1"/>
</dbReference>
<feature type="domain" description="HTH cro/C1-type" evidence="1">
    <location>
        <begin position="7"/>
        <end position="62"/>
    </location>
</feature>
<evidence type="ECO:0000313" key="3">
    <source>
        <dbReference type="Proteomes" id="UP000182192"/>
    </source>
</evidence>